<name>A0A414CFK8_STRPA</name>
<comment type="caution">
    <text evidence="2">The sequence shown here is derived from an EMBL/GenBank/DDBJ whole genome shotgun (WGS) entry which is preliminary data.</text>
</comment>
<proteinExistence type="predicted"/>
<accession>A0A414CFK8</accession>
<evidence type="ECO:0000259" key="1">
    <source>
        <dbReference type="Pfam" id="PF09359"/>
    </source>
</evidence>
<dbReference type="AlphaFoldDB" id="A0A414CFK8"/>
<dbReference type="InterPro" id="IPR042267">
    <property type="entry name" value="VTC_sf"/>
</dbReference>
<evidence type="ECO:0000313" key="2">
    <source>
        <dbReference type="EMBL" id="RHC93782.1"/>
    </source>
</evidence>
<feature type="domain" description="VTC" evidence="1">
    <location>
        <begin position="10"/>
        <end position="237"/>
    </location>
</feature>
<dbReference type="CDD" id="cd07750">
    <property type="entry name" value="PolyPPase_VTC_like"/>
    <property type="match status" value="1"/>
</dbReference>
<dbReference type="Proteomes" id="UP000285773">
    <property type="component" value="Unassembled WGS sequence"/>
</dbReference>
<sequence length="259" mass="30362">MKKTIETSFKRIETKYIVAKDDVKDLIKDLKEYVVEDDYPTSTISNIYFDTENFDVIQDALAKQHRREKIRMRTYIEKPQADSPVFLEVKSKDEEGIGHKFRLVATSQAIINLITDGKVDHQIQDPDLVQEIQRLRKRYGHRLEPRMFIYYDRLSLKEKKSIQGYPYQKIRVTIDQNLVFRDQAVSLFDGKKGEPLLEDDFVIMEIKAPGQEPKWLKDILEKYGLVKQKFSKYSCAYHKSQGLDYAPRPVQETVGAAYV</sequence>
<dbReference type="RefSeq" id="WP_118096192.1">
    <property type="nucleotide sequence ID" value="NZ_QSIO01000004.1"/>
</dbReference>
<dbReference type="EMBL" id="QSIO01000004">
    <property type="protein sequence ID" value="RHC93782.1"/>
    <property type="molecule type" value="Genomic_DNA"/>
</dbReference>
<dbReference type="GO" id="GO:0006799">
    <property type="term" value="P:polyphosphate biosynthetic process"/>
    <property type="evidence" value="ECO:0007669"/>
    <property type="project" value="UniProtKB-ARBA"/>
</dbReference>
<protein>
    <submittedName>
        <fullName evidence="2">VTC domain-containing protein</fullName>
    </submittedName>
</protein>
<dbReference type="SUPFAM" id="SSF55154">
    <property type="entry name" value="CYTH-like phosphatases"/>
    <property type="match status" value="1"/>
</dbReference>
<dbReference type="Pfam" id="PF09359">
    <property type="entry name" value="VTC"/>
    <property type="match status" value="1"/>
</dbReference>
<dbReference type="InterPro" id="IPR018966">
    <property type="entry name" value="VTC_domain"/>
</dbReference>
<dbReference type="Gene3D" id="3.20.100.30">
    <property type="entry name" value="VTC, catalytic tunnel domain"/>
    <property type="match status" value="1"/>
</dbReference>
<organism evidence="2 3">
    <name type="scientific">Streptococcus parasanguinis</name>
    <dbReference type="NCBI Taxonomy" id="1318"/>
    <lineage>
        <taxon>Bacteria</taxon>
        <taxon>Bacillati</taxon>
        <taxon>Bacillota</taxon>
        <taxon>Bacilli</taxon>
        <taxon>Lactobacillales</taxon>
        <taxon>Streptococcaceae</taxon>
        <taxon>Streptococcus</taxon>
    </lineage>
</organism>
<evidence type="ECO:0000313" key="3">
    <source>
        <dbReference type="Proteomes" id="UP000285773"/>
    </source>
</evidence>
<reference evidence="2 3" key="1">
    <citation type="submission" date="2018-08" db="EMBL/GenBank/DDBJ databases">
        <title>A genome reference for cultivated species of the human gut microbiota.</title>
        <authorList>
            <person name="Zou Y."/>
            <person name="Xue W."/>
            <person name="Luo G."/>
        </authorList>
    </citation>
    <scope>NUCLEOTIDE SEQUENCE [LARGE SCALE GENOMIC DNA]</scope>
    <source>
        <strain evidence="2 3">AM33-3BH</strain>
    </source>
</reference>
<dbReference type="InterPro" id="IPR033469">
    <property type="entry name" value="CYTH-like_dom_sf"/>
</dbReference>
<gene>
    <name evidence="2" type="ORF">DW820_09375</name>
</gene>